<name>A0A559IYD4_9BACL</name>
<dbReference type="InterPro" id="IPR015037">
    <property type="entry name" value="DUF1919"/>
</dbReference>
<gene>
    <name evidence="1" type="ORF">FPZ44_05990</name>
</gene>
<proteinExistence type="predicted"/>
<accession>A0A559IYD4</accession>
<evidence type="ECO:0000313" key="1">
    <source>
        <dbReference type="EMBL" id="TVX92636.1"/>
    </source>
</evidence>
<dbReference type="AlphaFoldDB" id="A0A559IYD4"/>
<protein>
    <submittedName>
        <fullName evidence="1">DUF1919 domain-containing protein</fullName>
    </submittedName>
</protein>
<comment type="caution">
    <text evidence="1">The sequence shown here is derived from an EMBL/GenBank/DDBJ whole genome shotgun (WGS) entry which is preliminary data.</text>
</comment>
<dbReference type="EMBL" id="VNJK01000001">
    <property type="protein sequence ID" value="TVX92636.1"/>
    <property type="molecule type" value="Genomic_DNA"/>
</dbReference>
<dbReference type="RefSeq" id="WP_144988287.1">
    <property type="nucleotide sequence ID" value="NZ_VNJK01000001.1"/>
</dbReference>
<dbReference type="OrthoDB" id="6636518at2"/>
<keyword evidence="2" id="KW-1185">Reference proteome</keyword>
<dbReference type="Proteomes" id="UP000318102">
    <property type="component" value="Unassembled WGS sequence"/>
</dbReference>
<dbReference type="Pfam" id="PF08942">
    <property type="entry name" value="DUF1919"/>
    <property type="match status" value="1"/>
</dbReference>
<reference evidence="1 2" key="1">
    <citation type="submission" date="2019-07" db="EMBL/GenBank/DDBJ databases">
        <authorList>
            <person name="Kim J."/>
        </authorList>
    </citation>
    <scope>NUCLEOTIDE SEQUENCE [LARGE SCALE GENOMIC DNA]</scope>
    <source>
        <strain evidence="1 2">N4</strain>
    </source>
</reference>
<dbReference type="InterPro" id="IPR037226">
    <property type="entry name" value="CAC2185-like_sf"/>
</dbReference>
<sequence length="221" mass="26345">MALRPFHRVIQYICNTCMKRIRNIACNRKRRRLINKTPTIISNNCVGGIIYHDLGLPFNSPTINMYFEHDEFIKYVTYLEEYSKTELFKDTDTEENFPVGVLRNEFGEVKLYFMHFASFEEAKEKWEERTKRIDLNNIFIIMDGVLHYTQNDLEQFDNIKYTNKVILTNGVEPNCKSSYPLYFYDETYFDGKLLTYRSKFSTKRYLDEFDYVSFLNAGGSN</sequence>
<dbReference type="SUPFAM" id="SSF142795">
    <property type="entry name" value="CAC2185-like"/>
    <property type="match status" value="1"/>
</dbReference>
<organism evidence="1 2">
    <name type="scientific">Paenibacillus agilis</name>
    <dbReference type="NCBI Taxonomy" id="3020863"/>
    <lineage>
        <taxon>Bacteria</taxon>
        <taxon>Bacillati</taxon>
        <taxon>Bacillota</taxon>
        <taxon>Bacilli</taxon>
        <taxon>Bacillales</taxon>
        <taxon>Paenibacillaceae</taxon>
        <taxon>Paenibacillus</taxon>
    </lineage>
</organism>
<evidence type="ECO:0000313" key="2">
    <source>
        <dbReference type="Proteomes" id="UP000318102"/>
    </source>
</evidence>